<protein>
    <submittedName>
        <fullName evidence="2">Uncharacterized protein</fullName>
    </submittedName>
</protein>
<reference evidence="2" key="2">
    <citation type="journal article" date="2015" name="Fish Shellfish Immunol.">
        <title>Early steps in the European eel (Anguilla anguilla)-Vibrio vulnificus interaction in the gills: Role of the RtxA13 toxin.</title>
        <authorList>
            <person name="Callol A."/>
            <person name="Pajuelo D."/>
            <person name="Ebbesson L."/>
            <person name="Teles M."/>
            <person name="MacKenzie S."/>
            <person name="Amaro C."/>
        </authorList>
    </citation>
    <scope>NUCLEOTIDE SEQUENCE</scope>
</reference>
<organism evidence="2">
    <name type="scientific">Anguilla anguilla</name>
    <name type="common">European freshwater eel</name>
    <name type="synonym">Muraena anguilla</name>
    <dbReference type="NCBI Taxonomy" id="7936"/>
    <lineage>
        <taxon>Eukaryota</taxon>
        <taxon>Metazoa</taxon>
        <taxon>Chordata</taxon>
        <taxon>Craniata</taxon>
        <taxon>Vertebrata</taxon>
        <taxon>Euteleostomi</taxon>
        <taxon>Actinopterygii</taxon>
        <taxon>Neopterygii</taxon>
        <taxon>Teleostei</taxon>
        <taxon>Anguilliformes</taxon>
        <taxon>Anguillidae</taxon>
        <taxon>Anguilla</taxon>
    </lineage>
</organism>
<keyword evidence="1" id="KW-0472">Membrane</keyword>
<accession>A0A0E9WZ71</accession>
<feature type="transmembrane region" description="Helical" evidence="1">
    <location>
        <begin position="60"/>
        <end position="82"/>
    </location>
</feature>
<evidence type="ECO:0000313" key="2">
    <source>
        <dbReference type="EMBL" id="JAH95659.1"/>
    </source>
</evidence>
<keyword evidence="1" id="KW-0812">Transmembrane</keyword>
<sequence length="83" mass="9306">MDSFCNSGCFVNKCKKTAACVSVGRKVMTLEPDCFIGDRAPLLSWAWTLLDTDPALMRTIFLEYLTFSNLGSSGFFFLFFLVV</sequence>
<name>A0A0E9WZ71_ANGAN</name>
<evidence type="ECO:0000256" key="1">
    <source>
        <dbReference type="SAM" id="Phobius"/>
    </source>
</evidence>
<keyword evidence="1" id="KW-1133">Transmembrane helix</keyword>
<reference evidence="2" key="1">
    <citation type="submission" date="2014-11" db="EMBL/GenBank/DDBJ databases">
        <authorList>
            <person name="Amaro Gonzalez C."/>
        </authorList>
    </citation>
    <scope>NUCLEOTIDE SEQUENCE</scope>
</reference>
<proteinExistence type="predicted"/>
<dbReference type="EMBL" id="GBXM01012918">
    <property type="protein sequence ID" value="JAH95659.1"/>
    <property type="molecule type" value="Transcribed_RNA"/>
</dbReference>
<dbReference type="AlphaFoldDB" id="A0A0E9WZ71"/>